<organism evidence="18 19">
    <name type="scientific">Pichia inconspicua</name>
    <dbReference type="NCBI Taxonomy" id="52247"/>
    <lineage>
        <taxon>Eukaryota</taxon>
        <taxon>Fungi</taxon>
        <taxon>Dikarya</taxon>
        <taxon>Ascomycota</taxon>
        <taxon>Saccharomycotina</taxon>
        <taxon>Pichiomycetes</taxon>
        <taxon>Pichiales</taxon>
        <taxon>Pichiaceae</taxon>
        <taxon>Pichia</taxon>
    </lineage>
</organism>
<comment type="pathway">
    <text evidence="2">Protein modification; protein ubiquitination.</text>
</comment>
<dbReference type="PANTHER" id="PTHR12888">
    <property type="entry name" value="PEROXISOME ASSEMBLY PROTEIN 12 PEROXIN-12"/>
    <property type="match status" value="1"/>
</dbReference>
<comment type="subcellular location">
    <subcellularLocation>
        <location evidence="1">Peroxisome membrane</location>
        <topology evidence="1">Multi-pass membrane protein</topology>
    </subcellularLocation>
</comment>
<evidence type="ECO:0000259" key="17">
    <source>
        <dbReference type="PROSITE" id="PS50089"/>
    </source>
</evidence>
<dbReference type="GO" id="GO:0005778">
    <property type="term" value="C:peroxisomal membrane"/>
    <property type="evidence" value="ECO:0007669"/>
    <property type="project" value="UniProtKB-SubCell"/>
</dbReference>
<proteinExistence type="inferred from homology"/>
<evidence type="ECO:0000313" key="19">
    <source>
        <dbReference type="Proteomes" id="UP000307173"/>
    </source>
</evidence>
<dbReference type="GO" id="GO:1990429">
    <property type="term" value="C:peroxisomal importomer complex"/>
    <property type="evidence" value="ECO:0007669"/>
    <property type="project" value="TreeGrafter"/>
</dbReference>
<dbReference type="InterPro" id="IPR006845">
    <property type="entry name" value="Pex_N"/>
</dbReference>
<keyword evidence="7" id="KW-0479">Metal-binding</keyword>
<name>A0A4T0X5A9_9ASCO</name>
<dbReference type="InterPro" id="IPR017375">
    <property type="entry name" value="PEX12"/>
</dbReference>
<dbReference type="SMART" id="SM00184">
    <property type="entry name" value="RING"/>
    <property type="match status" value="1"/>
</dbReference>
<dbReference type="GO" id="GO:0016562">
    <property type="term" value="P:protein import into peroxisome matrix, receptor recycling"/>
    <property type="evidence" value="ECO:0007669"/>
    <property type="project" value="UniProtKB-ARBA"/>
</dbReference>
<evidence type="ECO:0000256" key="7">
    <source>
        <dbReference type="ARBA" id="ARBA00022723"/>
    </source>
</evidence>
<keyword evidence="9" id="KW-0862">Zinc</keyword>
<evidence type="ECO:0000256" key="16">
    <source>
        <dbReference type="PROSITE-ProRule" id="PRU00175"/>
    </source>
</evidence>
<comment type="caution">
    <text evidence="18">The sequence shown here is derived from an EMBL/GenBank/DDBJ whole genome shotgun (WGS) entry which is preliminary data.</text>
</comment>
<dbReference type="Pfam" id="PF15227">
    <property type="entry name" value="zf-C3HC4_4"/>
    <property type="match status" value="1"/>
</dbReference>
<evidence type="ECO:0000256" key="3">
    <source>
        <dbReference type="ARBA" id="ARBA00008704"/>
    </source>
</evidence>
<accession>A0A4T0X5A9</accession>
<comment type="similarity">
    <text evidence="3">Belongs to the pex2/pex10/pex12 family.</text>
</comment>
<evidence type="ECO:0000256" key="12">
    <source>
        <dbReference type="ARBA" id="ARBA00023136"/>
    </source>
</evidence>
<dbReference type="Pfam" id="PF04757">
    <property type="entry name" value="Pex2_Pex12"/>
    <property type="match status" value="1"/>
</dbReference>
<keyword evidence="10" id="KW-0653">Protein transport</keyword>
<keyword evidence="19" id="KW-1185">Reference proteome</keyword>
<evidence type="ECO:0000256" key="13">
    <source>
        <dbReference type="ARBA" id="ARBA00023140"/>
    </source>
</evidence>
<dbReference type="SUPFAM" id="SSF57850">
    <property type="entry name" value="RING/U-box"/>
    <property type="match status" value="1"/>
</dbReference>
<reference evidence="18 19" key="1">
    <citation type="journal article" date="2019" name="Front. Genet.">
        <title>Whole-Genome Sequencing of the Opportunistic Yeast Pathogen Candida inconspicua Uncovers Its Hybrid Origin.</title>
        <authorList>
            <person name="Mixao V."/>
            <person name="Hansen A.P."/>
            <person name="Saus E."/>
            <person name="Boekhout T."/>
            <person name="Lass-Florl C."/>
            <person name="Gabaldon T."/>
        </authorList>
    </citation>
    <scope>NUCLEOTIDE SEQUENCE [LARGE SCALE GENOMIC DNA]</scope>
    <source>
        <strain evidence="18 19">CBS 180</strain>
    </source>
</reference>
<evidence type="ECO:0000256" key="11">
    <source>
        <dbReference type="ARBA" id="ARBA00022989"/>
    </source>
</evidence>
<dbReference type="AlphaFoldDB" id="A0A4T0X5A9"/>
<evidence type="ECO:0000256" key="2">
    <source>
        <dbReference type="ARBA" id="ARBA00004906"/>
    </source>
</evidence>
<evidence type="ECO:0000256" key="9">
    <source>
        <dbReference type="ARBA" id="ARBA00022833"/>
    </source>
</evidence>
<dbReference type="GO" id="GO:0008270">
    <property type="term" value="F:zinc ion binding"/>
    <property type="evidence" value="ECO:0007669"/>
    <property type="project" value="UniProtKB-KW"/>
</dbReference>
<feature type="domain" description="RING-type" evidence="17">
    <location>
        <begin position="341"/>
        <end position="382"/>
    </location>
</feature>
<dbReference type="Gene3D" id="3.30.40.10">
    <property type="entry name" value="Zinc/RING finger domain, C3HC4 (zinc finger)"/>
    <property type="match status" value="1"/>
</dbReference>
<keyword evidence="13" id="KW-0576">Peroxisome</keyword>
<dbReference type="GO" id="GO:0006513">
    <property type="term" value="P:protein monoubiquitination"/>
    <property type="evidence" value="ECO:0007669"/>
    <property type="project" value="TreeGrafter"/>
</dbReference>
<dbReference type="EMBL" id="SELW01000129">
    <property type="protein sequence ID" value="TID30656.1"/>
    <property type="molecule type" value="Genomic_DNA"/>
</dbReference>
<dbReference type="InterPro" id="IPR013083">
    <property type="entry name" value="Znf_RING/FYVE/PHD"/>
</dbReference>
<sequence length="409" mass="47609">MDFYSSLNSNQLDLKKPTIFELALCSQIDNLLTPSVRFLLAHYTHRYPRLLIRILNNFDELNLIVRSFIEYQYLKSWNSTFIEKFYGIKRTNKLLTNDLDDTTKTTNLKRLKPFQIFISLIDSVGISYIDNKLQLYHDKLVPEFLINSNVTDISEKPENQNISFKVLCFINQVKKLIKTLFFKYYPTAKLIMKLMTLMLNILYIADKTSSTTIIQWLSNIAYERITSIDHHRIDSGSSSETIQLESLNVPPTLTSVIVSNLKSMVTPIRKIAWTTTDTILPISIFTLKFLEWYNSQNNLLKNDDNSHQDIPIVPSIVPLDILQDEEERAKYITSTSDESVCRICNDTIHNPAVIETGYVFCYKCIYEYLRDQQKDKGGRCPVSGRKLFGCSWNELTEEWDVKEIRKLII</sequence>
<evidence type="ECO:0000256" key="14">
    <source>
        <dbReference type="ARBA" id="ARBA00029692"/>
    </source>
</evidence>
<dbReference type="PANTHER" id="PTHR12888:SF0">
    <property type="entry name" value="PEROXISOME ASSEMBLY PROTEIN 12"/>
    <property type="match status" value="1"/>
</dbReference>
<protein>
    <recommendedName>
        <fullName evidence="4">Peroxisome assembly protein 12</fullName>
    </recommendedName>
    <alternativeName>
        <fullName evidence="14">Peroxin-12</fullName>
    </alternativeName>
</protein>
<evidence type="ECO:0000256" key="1">
    <source>
        <dbReference type="ARBA" id="ARBA00004585"/>
    </source>
</evidence>
<keyword evidence="12" id="KW-0472">Membrane</keyword>
<gene>
    <name evidence="18" type="ORF">CANINC_000812</name>
</gene>
<evidence type="ECO:0000256" key="4">
    <source>
        <dbReference type="ARBA" id="ARBA00018980"/>
    </source>
</evidence>
<evidence type="ECO:0000313" key="18">
    <source>
        <dbReference type="EMBL" id="TID30656.1"/>
    </source>
</evidence>
<keyword evidence="11" id="KW-1133">Transmembrane helix</keyword>
<evidence type="ECO:0000256" key="6">
    <source>
        <dbReference type="ARBA" id="ARBA00022692"/>
    </source>
</evidence>
<keyword evidence="8 16" id="KW-0863">Zinc-finger</keyword>
<evidence type="ECO:0000256" key="8">
    <source>
        <dbReference type="ARBA" id="ARBA00022771"/>
    </source>
</evidence>
<keyword evidence="5" id="KW-0813">Transport</keyword>
<dbReference type="Proteomes" id="UP000307173">
    <property type="component" value="Unassembled WGS sequence"/>
</dbReference>
<dbReference type="PIRSF" id="PIRSF038074">
    <property type="entry name" value="Peroxisome_assembly_p12"/>
    <property type="match status" value="1"/>
</dbReference>
<dbReference type="STRING" id="52247.A0A4T0X5A9"/>
<comment type="subunit">
    <text evidence="15">Component of the PEX2-PEX10-PEX12 retrotranslocation channel, composed of PEX2, PEX10 and PEX12.</text>
</comment>
<dbReference type="GO" id="GO:0004842">
    <property type="term" value="F:ubiquitin-protein transferase activity"/>
    <property type="evidence" value="ECO:0007669"/>
    <property type="project" value="TreeGrafter"/>
</dbReference>
<dbReference type="InterPro" id="IPR001841">
    <property type="entry name" value="Znf_RING"/>
</dbReference>
<dbReference type="OrthoDB" id="107372at2759"/>
<dbReference type="PROSITE" id="PS50089">
    <property type="entry name" value="ZF_RING_2"/>
    <property type="match status" value="1"/>
</dbReference>
<evidence type="ECO:0000256" key="15">
    <source>
        <dbReference type="ARBA" id="ARBA00034505"/>
    </source>
</evidence>
<evidence type="ECO:0000256" key="5">
    <source>
        <dbReference type="ARBA" id="ARBA00022448"/>
    </source>
</evidence>
<keyword evidence="6" id="KW-0812">Transmembrane</keyword>
<evidence type="ECO:0000256" key="10">
    <source>
        <dbReference type="ARBA" id="ARBA00022927"/>
    </source>
</evidence>